<name>V5FAV6_9VIBR</name>
<dbReference type="GO" id="GO:0090313">
    <property type="term" value="P:regulation of protein targeting to membrane"/>
    <property type="evidence" value="ECO:0007669"/>
    <property type="project" value="TreeGrafter"/>
</dbReference>
<organism evidence="5 6">
    <name type="scientific">Vibrio halioticoli NBRC 102217</name>
    <dbReference type="NCBI Taxonomy" id="1219072"/>
    <lineage>
        <taxon>Bacteria</taxon>
        <taxon>Pseudomonadati</taxon>
        <taxon>Pseudomonadota</taxon>
        <taxon>Gammaproteobacteria</taxon>
        <taxon>Vibrionales</taxon>
        <taxon>Vibrionaceae</taxon>
        <taxon>Vibrio</taxon>
    </lineage>
</organism>
<feature type="domain" description="AsmA" evidence="4">
    <location>
        <begin position="4"/>
        <end position="667"/>
    </location>
</feature>
<dbReference type="OrthoDB" id="9766390at2"/>
<proteinExistence type="predicted"/>
<keyword evidence="1" id="KW-0175">Coiled coil</keyword>
<protein>
    <recommendedName>
        <fullName evidence="4">AsmA domain-containing protein</fullName>
    </recommendedName>
</protein>
<keyword evidence="3" id="KW-0812">Transmembrane</keyword>
<feature type="region of interest" description="Disordered" evidence="2">
    <location>
        <begin position="128"/>
        <end position="166"/>
    </location>
</feature>
<dbReference type="GO" id="GO:0005886">
    <property type="term" value="C:plasma membrane"/>
    <property type="evidence" value="ECO:0007669"/>
    <property type="project" value="TreeGrafter"/>
</dbReference>
<dbReference type="InterPro" id="IPR007844">
    <property type="entry name" value="AsmA"/>
</dbReference>
<gene>
    <name evidence="5" type="ORF">VHA01S_004_00920</name>
</gene>
<feature type="compositionally biased region" description="Polar residues" evidence="2">
    <location>
        <begin position="470"/>
        <end position="481"/>
    </location>
</feature>
<evidence type="ECO:0000256" key="2">
    <source>
        <dbReference type="SAM" id="MobiDB-lite"/>
    </source>
</evidence>
<evidence type="ECO:0000313" key="6">
    <source>
        <dbReference type="Proteomes" id="UP000017800"/>
    </source>
</evidence>
<keyword evidence="6" id="KW-1185">Reference proteome</keyword>
<evidence type="ECO:0000256" key="1">
    <source>
        <dbReference type="SAM" id="Coils"/>
    </source>
</evidence>
<sequence length="788" mass="84659">MKKFSLFIITPIILVVLAVIALLVFVDPNQFKPMLVDQAKKQTNLDLVIEGDIGWQFFPSIGFSLGKTTLSNPEGFSSQNMVKVDEVGLDISVLPLLSKELQVGNVTLSGAHIYIETLADGSSNLDALTASSNSVEPSPESTPSQDTVTENSSQQTPSNQTADNTANSWAISVKGVNIKDALLEIKDQRSNLYTKLENVNLKVASFKFGQWTPISFSFSGVNNQQQFSVSGKANAKTDADFVDYQVKDIEVNGNFSQPDLNVASFKLNVDQFKLDTWSDISLLAEGQAAGNEFDITSTTKALLQSDLSTFAIKSFALGTPLKGKDLNLASIKVGVSSFRLGEVGAFQVAVKGRASDLDANLMVMGNLLVDKNIGKVNVDTLTVKGKVAGDALPQNPILVAIESDVEFDLIKNKLSLLWQKLAFNQLQFDGTTSVELTAIPKVRFKLHSPEINVDEWTGSATDDTAESKTAVASSSASQNEAVTDASEPDLSVLKTLDVAGSIKIDKLQASNAKLQNAFADIAIKEGILNLRSLKANLYQGSIQAKAVVNAKQAVASYDIDAAVKNVKVGPLLVDVADNNTLEGTGNINLDLNGKSLIPDELKKHLVGTVKVKFADGAINGINVAQIIRTNYAKFKGEKVPPETEPKKTDFSSMDASVKLNKGVATLSNVAVASPLLRIKATGNANYLSETMDILSKTSIVGSLEGQGGGSIDDLADVTIPLRLQGSWTDPKVSLDLAALQKQELERNKKKLEEKAKKEAERGLKKLFGDNADNNETKKMADSLLKKLF</sequence>
<comment type="caution">
    <text evidence="5">The sequence shown here is derived from an EMBL/GenBank/DDBJ whole genome shotgun (WGS) entry which is preliminary data.</text>
</comment>
<dbReference type="eggNOG" id="COG2982">
    <property type="taxonomic scope" value="Bacteria"/>
</dbReference>
<feature type="coiled-coil region" evidence="1">
    <location>
        <begin position="734"/>
        <end position="761"/>
    </location>
</feature>
<dbReference type="AlphaFoldDB" id="V5FAV6"/>
<dbReference type="Pfam" id="PF05170">
    <property type="entry name" value="AsmA"/>
    <property type="match status" value="1"/>
</dbReference>
<evidence type="ECO:0000259" key="4">
    <source>
        <dbReference type="Pfam" id="PF05170"/>
    </source>
</evidence>
<evidence type="ECO:0000256" key="3">
    <source>
        <dbReference type="SAM" id="Phobius"/>
    </source>
</evidence>
<reference evidence="5 6" key="1">
    <citation type="submission" date="2013-10" db="EMBL/GenBank/DDBJ databases">
        <authorList>
            <person name="Ichikawa N."/>
            <person name="Kimura A."/>
            <person name="Ohji S."/>
            <person name="Hosoyama A."/>
            <person name="Fujita N."/>
        </authorList>
    </citation>
    <scope>NUCLEOTIDE SEQUENCE [LARGE SCALE GENOMIC DNA]</scope>
    <source>
        <strain evidence="5 6">NBRC 102217</strain>
    </source>
</reference>
<feature type="transmembrane region" description="Helical" evidence="3">
    <location>
        <begin position="7"/>
        <end position="26"/>
    </location>
</feature>
<keyword evidence="3" id="KW-1133">Transmembrane helix</keyword>
<dbReference type="RefSeq" id="WP_023402705.1">
    <property type="nucleotide sequence ID" value="NZ_BAUJ01000004.1"/>
</dbReference>
<evidence type="ECO:0000313" key="5">
    <source>
        <dbReference type="EMBL" id="GAD88318.1"/>
    </source>
</evidence>
<dbReference type="PANTHER" id="PTHR30441">
    <property type="entry name" value="DUF748 DOMAIN-CONTAINING PROTEIN"/>
    <property type="match status" value="1"/>
</dbReference>
<dbReference type="InterPro" id="IPR052894">
    <property type="entry name" value="AsmA-related"/>
</dbReference>
<dbReference type="PANTHER" id="PTHR30441:SF4">
    <property type="entry name" value="PROTEIN ASMA"/>
    <property type="match status" value="1"/>
</dbReference>
<accession>V5FAV6</accession>
<dbReference type="Proteomes" id="UP000017800">
    <property type="component" value="Unassembled WGS sequence"/>
</dbReference>
<keyword evidence="3" id="KW-0472">Membrane</keyword>
<dbReference type="EMBL" id="BAUJ01000004">
    <property type="protein sequence ID" value="GAD88318.1"/>
    <property type="molecule type" value="Genomic_DNA"/>
</dbReference>
<reference evidence="5 6" key="2">
    <citation type="submission" date="2013-11" db="EMBL/GenBank/DDBJ databases">
        <title>Whole genome shotgun sequence of Vibrio halioticoli NBRC 102217.</title>
        <authorList>
            <person name="Isaki S."/>
            <person name="Kimura A."/>
            <person name="Ohji S."/>
            <person name="Hosoyama A."/>
            <person name="Fujita N."/>
            <person name="Hashimoto M."/>
            <person name="Hosoyama Y."/>
            <person name="Yamazoe A."/>
        </authorList>
    </citation>
    <scope>NUCLEOTIDE SEQUENCE [LARGE SCALE GENOMIC DNA]</scope>
    <source>
        <strain evidence="5 6">NBRC 102217</strain>
    </source>
</reference>
<feature type="region of interest" description="Disordered" evidence="2">
    <location>
        <begin position="455"/>
        <end position="483"/>
    </location>
</feature>